<reference evidence="2 3" key="1">
    <citation type="journal article" date="2012" name="Science">
        <title>The Paleozoic origin of enzymatic lignin decomposition reconstructed from 31 fungal genomes.</title>
        <authorList>
            <person name="Floudas D."/>
            <person name="Binder M."/>
            <person name="Riley R."/>
            <person name="Barry K."/>
            <person name="Blanchette R.A."/>
            <person name="Henrissat B."/>
            <person name="Martinez A.T."/>
            <person name="Otillar R."/>
            <person name="Spatafora J.W."/>
            <person name="Yadav J.S."/>
            <person name="Aerts A."/>
            <person name="Benoit I."/>
            <person name="Boyd A."/>
            <person name="Carlson A."/>
            <person name="Copeland A."/>
            <person name="Coutinho P.M."/>
            <person name="de Vries R.P."/>
            <person name="Ferreira P."/>
            <person name="Findley K."/>
            <person name="Foster B."/>
            <person name="Gaskell J."/>
            <person name="Glotzer D."/>
            <person name="Gorecki P."/>
            <person name="Heitman J."/>
            <person name="Hesse C."/>
            <person name="Hori C."/>
            <person name="Igarashi K."/>
            <person name="Jurgens J.A."/>
            <person name="Kallen N."/>
            <person name="Kersten P."/>
            <person name="Kohler A."/>
            <person name="Kuees U."/>
            <person name="Kumar T.K.A."/>
            <person name="Kuo A."/>
            <person name="LaButti K."/>
            <person name="Larrondo L.F."/>
            <person name="Lindquist E."/>
            <person name="Ling A."/>
            <person name="Lombard V."/>
            <person name="Lucas S."/>
            <person name="Lundell T."/>
            <person name="Martin R."/>
            <person name="McLaughlin D.J."/>
            <person name="Morgenstern I."/>
            <person name="Morin E."/>
            <person name="Murat C."/>
            <person name="Nagy L.G."/>
            <person name="Nolan M."/>
            <person name="Ohm R.A."/>
            <person name="Patyshakuliyeva A."/>
            <person name="Rokas A."/>
            <person name="Ruiz-Duenas F.J."/>
            <person name="Sabat G."/>
            <person name="Salamov A."/>
            <person name="Samejima M."/>
            <person name="Schmutz J."/>
            <person name="Slot J.C."/>
            <person name="St John F."/>
            <person name="Stenlid J."/>
            <person name="Sun H."/>
            <person name="Sun S."/>
            <person name="Syed K."/>
            <person name="Tsang A."/>
            <person name="Wiebenga A."/>
            <person name="Young D."/>
            <person name="Pisabarro A."/>
            <person name="Eastwood D.C."/>
            <person name="Martin F."/>
            <person name="Cullen D."/>
            <person name="Grigoriev I.V."/>
            <person name="Hibbett D.S."/>
        </authorList>
    </citation>
    <scope>NUCLEOTIDE SEQUENCE</scope>
    <source>
        <strain evidence="3">FP-58527</strain>
    </source>
</reference>
<evidence type="ECO:0000313" key="2">
    <source>
        <dbReference type="EMBL" id="EPT03525.1"/>
    </source>
</evidence>
<keyword evidence="3" id="KW-1185">Reference proteome</keyword>
<evidence type="ECO:0000313" key="3">
    <source>
        <dbReference type="Proteomes" id="UP000015241"/>
    </source>
</evidence>
<dbReference type="InterPro" id="IPR000182">
    <property type="entry name" value="GNAT_dom"/>
</dbReference>
<protein>
    <recommendedName>
        <fullName evidence="1">N-acetyltransferase domain-containing protein</fullName>
    </recommendedName>
</protein>
<organism evidence="2 3">
    <name type="scientific">Fomitopsis schrenkii</name>
    <name type="common">Brown rot fungus</name>
    <dbReference type="NCBI Taxonomy" id="2126942"/>
    <lineage>
        <taxon>Eukaryota</taxon>
        <taxon>Fungi</taxon>
        <taxon>Dikarya</taxon>
        <taxon>Basidiomycota</taxon>
        <taxon>Agaricomycotina</taxon>
        <taxon>Agaricomycetes</taxon>
        <taxon>Polyporales</taxon>
        <taxon>Fomitopsis</taxon>
    </lineage>
</organism>
<dbReference type="EMBL" id="KE504130">
    <property type="protein sequence ID" value="EPT03525.1"/>
    <property type="molecule type" value="Genomic_DNA"/>
</dbReference>
<dbReference type="eggNOG" id="ENOG502SMPH">
    <property type="taxonomic scope" value="Eukaryota"/>
</dbReference>
<proteinExistence type="predicted"/>
<dbReference type="AlphaFoldDB" id="S8FZC0"/>
<dbReference type="SUPFAM" id="SSF55729">
    <property type="entry name" value="Acyl-CoA N-acyltransferases (Nat)"/>
    <property type="match status" value="1"/>
</dbReference>
<dbReference type="OrthoDB" id="5372118at2759"/>
<gene>
    <name evidence="2" type="ORF">FOMPIDRAFT_51369</name>
</gene>
<evidence type="ECO:0000259" key="1">
    <source>
        <dbReference type="PROSITE" id="PS51186"/>
    </source>
</evidence>
<name>S8FZC0_FOMSC</name>
<dbReference type="Gene3D" id="3.40.630.30">
    <property type="match status" value="1"/>
</dbReference>
<dbReference type="GO" id="GO:0016747">
    <property type="term" value="F:acyltransferase activity, transferring groups other than amino-acyl groups"/>
    <property type="evidence" value="ECO:0007669"/>
    <property type="project" value="InterPro"/>
</dbReference>
<feature type="domain" description="N-acetyltransferase" evidence="1">
    <location>
        <begin position="207"/>
        <end position="352"/>
    </location>
</feature>
<dbReference type="InParanoid" id="S8FZC0"/>
<dbReference type="PROSITE" id="PS51186">
    <property type="entry name" value="GNAT"/>
    <property type="match status" value="1"/>
</dbReference>
<dbReference type="InterPro" id="IPR016181">
    <property type="entry name" value="Acyl_CoA_acyltransferase"/>
</dbReference>
<sequence>MPGLNAVTNNTFIIQHDNASDFLACTYPTLRRHEASANIVLAHALKLVGAETALSGLPFMTDDDAEAYVRGLDHSSCSPRRNDSSFWLTLWSFSASGRPVLDLVLSCLTWSLGNYPIFLWTSCRPGTFQSDWLAPRVDQLTEYLRMCVPPERVYSVFGMTQLVKTFARRWSSRTGYIVEPEPFYAAHFTYCDTETFCVSNARLPLGHHLRRAKPHDIEAVAQLCREFADDTVFFPLTIERARKEAQELIKKGQLWVYDANGDIATICAVTRNSQRVSAITKVYTTPSWRRHGCAEFLVREVTGRLLFDCGKDCVVLYVGHDNNAQRVYDRVGYAGLCGKDKPDRVEDSLELGFVGSHRGHW</sequence>
<accession>S8FZC0</accession>
<dbReference type="Pfam" id="PF13673">
    <property type="entry name" value="Acetyltransf_10"/>
    <property type="match status" value="1"/>
</dbReference>
<dbReference type="Proteomes" id="UP000015241">
    <property type="component" value="Unassembled WGS sequence"/>
</dbReference>
<dbReference type="HOGENOM" id="CLU_059210_0_0_1"/>